<dbReference type="PANTHER" id="PTHR31286:SF178">
    <property type="entry name" value="DUF4283 DOMAIN-CONTAINING PROTEIN"/>
    <property type="match status" value="1"/>
</dbReference>
<dbReference type="AlphaFoldDB" id="A0AAV2E4L1"/>
<dbReference type="PANTHER" id="PTHR31286">
    <property type="entry name" value="GLYCINE-RICH CELL WALL STRUCTURAL PROTEIN 1.8-LIKE"/>
    <property type="match status" value="1"/>
</dbReference>
<dbReference type="InterPro" id="IPR040256">
    <property type="entry name" value="At4g02000-like"/>
</dbReference>
<gene>
    <name evidence="3" type="ORF">LTRI10_LOCUS22048</name>
</gene>
<feature type="region of interest" description="Disordered" evidence="1">
    <location>
        <begin position="1"/>
        <end position="20"/>
    </location>
</feature>
<organism evidence="3 4">
    <name type="scientific">Linum trigynum</name>
    <dbReference type="NCBI Taxonomy" id="586398"/>
    <lineage>
        <taxon>Eukaryota</taxon>
        <taxon>Viridiplantae</taxon>
        <taxon>Streptophyta</taxon>
        <taxon>Embryophyta</taxon>
        <taxon>Tracheophyta</taxon>
        <taxon>Spermatophyta</taxon>
        <taxon>Magnoliopsida</taxon>
        <taxon>eudicotyledons</taxon>
        <taxon>Gunneridae</taxon>
        <taxon>Pentapetalae</taxon>
        <taxon>rosids</taxon>
        <taxon>fabids</taxon>
        <taxon>Malpighiales</taxon>
        <taxon>Linaceae</taxon>
        <taxon>Linum</taxon>
    </lineage>
</organism>
<evidence type="ECO:0000259" key="2">
    <source>
        <dbReference type="Pfam" id="PF14111"/>
    </source>
</evidence>
<name>A0AAV2E4L1_9ROSI</name>
<dbReference type="EMBL" id="OZ034817">
    <property type="protein sequence ID" value="CAL1380617.1"/>
    <property type="molecule type" value="Genomic_DNA"/>
</dbReference>
<dbReference type="Pfam" id="PF14111">
    <property type="entry name" value="DUF4283"/>
    <property type="match status" value="1"/>
</dbReference>
<feature type="domain" description="DUF4283" evidence="2">
    <location>
        <begin position="42"/>
        <end position="120"/>
    </location>
</feature>
<evidence type="ECO:0000256" key="1">
    <source>
        <dbReference type="SAM" id="MobiDB-lite"/>
    </source>
</evidence>
<evidence type="ECO:0000313" key="3">
    <source>
        <dbReference type="EMBL" id="CAL1380617.1"/>
    </source>
</evidence>
<proteinExistence type="predicted"/>
<protein>
    <recommendedName>
        <fullName evidence="2">DUF4283 domain-containing protein</fullName>
    </recommendedName>
</protein>
<evidence type="ECO:0000313" key="4">
    <source>
        <dbReference type="Proteomes" id="UP001497516"/>
    </source>
</evidence>
<reference evidence="3 4" key="1">
    <citation type="submission" date="2024-04" db="EMBL/GenBank/DDBJ databases">
        <authorList>
            <person name="Fracassetti M."/>
        </authorList>
    </citation>
    <scope>NUCLEOTIDE SEQUENCE [LARGE SCALE GENOMIC DNA]</scope>
</reference>
<dbReference type="InterPro" id="IPR025558">
    <property type="entry name" value="DUF4283"/>
</dbReference>
<dbReference type="Proteomes" id="UP001497516">
    <property type="component" value="Chromosome 4"/>
</dbReference>
<accession>A0AAV2E4L1</accession>
<sequence length="250" mass="28164">MASSLLKSKKGSSKKGASLKPVHEDQIVDFPTEDVDTCMRRAKSSLLGRLFMESRSSLSVILQIVQGAWTCSKNVAIMEAEGRLLQVLFDEEEDLQWVLQRTPWPVKDRVLQLQRWEPVTDTVVNSLTFAPFWVQMWGIPSHCRTLSFGRTMAEAKIGEVLDAGLFGIRGEAGTFVKTSLKLNVLPPLRSKLYARNEVAGEFWVLPMNTSRYFAIIVGGLGTLRRTVVSRTRKEMKITGLECLRMFLVIV</sequence>
<keyword evidence="4" id="KW-1185">Reference proteome</keyword>